<dbReference type="PROSITE" id="PS51154">
    <property type="entry name" value="MACRO"/>
    <property type="match status" value="1"/>
</dbReference>
<feature type="domain" description="Macro" evidence="1">
    <location>
        <begin position="3"/>
        <end position="207"/>
    </location>
</feature>
<organism evidence="2 3">
    <name type="scientific">Symbiodinium natans</name>
    <dbReference type="NCBI Taxonomy" id="878477"/>
    <lineage>
        <taxon>Eukaryota</taxon>
        <taxon>Sar</taxon>
        <taxon>Alveolata</taxon>
        <taxon>Dinophyceae</taxon>
        <taxon>Suessiales</taxon>
        <taxon>Symbiodiniaceae</taxon>
        <taxon>Symbiodinium</taxon>
    </lineage>
</organism>
<dbReference type="AlphaFoldDB" id="A0A812RUB9"/>
<evidence type="ECO:0000259" key="1">
    <source>
        <dbReference type="PROSITE" id="PS51154"/>
    </source>
</evidence>
<sequence>MSRHEQWSFHLNALHIVICRGNIVAWQPVADKQDLAIVNAANEGLLGAVGDDEDYGDDFGGGGVDAALHRVAGPRLRCLCADLPEISPGVRCPTGQARITAGADLHVGHVIHAVAPVFPAYAPEEAERLLEQTFLSALMLAKESSLRAVAIPALGCGLFGCPVEAGARAAMEACRHFAELKPNLEVHFVLYKASELKAWLKAAEIVAKPALPASASGDAVREMPPITTPIGD</sequence>
<dbReference type="EMBL" id="CAJNDS010002365">
    <property type="protein sequence ID" value="CAE7450812.1"/>
    <property type="molecule type" value="Genomic_DNA"/>
</dbReference>
<dbReference type="PANTHER" id="PTHR11106">
    <property type="entry name" value="GANGLIOSIDE INDUCED DIFFERENTIATION ASSOCIATED PROTEIN 2-RELATED"/>
    <property type="match status" value="1"/>
</dbReference>
<dbReference type="InterPro" id="IPR043472">
    <property type="entry name" value="Macro_dom-like"/>
</dbReference>
<dbReference type="SUPFAM" id="SSF52949">
    <property type="entry name" value="Macro domain-like"/>
    <property type="match status" value="1"/>
</dbReference>
<name>A0A812RUB9_9DINO</name>
<reference evidence="2" key="1">
    <citation type="submission" date="2021-02" db="EMBL/GenBank/DDBJ databases">
        <authorList>
            <person name="Dougan E. K."/>
            <person name="Rhodes N."/>
            <person name="Thang M."/>
            <person name="Chan C."/>
        </authorList>
    </citation>
    <scope>NUCLEOTIDE SEQUENCE</scope>
</reference>
<accession>A0A812RUB9</accession>
<dbReference type="OrthoDB" id="444807at2759"/>
<protein>
    <recommendedName>
        <fullName evidence="1">Macro domain-containing protein</fullName>
    </recommendedName>
</protein>
<dbReference type="Proteomes" id="UP000604046">
    <property type="component" value="Unassembled WGS sequence"/>
</dbReference>
<dbReference type="PANTHER" id="PTHR11106:SF27">
    <property type="entry name" value="MACRO DOMAIN-CONTAINING PROTEIN"/>
    <property type="match status" value="1"/>
</dbReference>
<gene>
    <name evidence="2" type="ORF">SNAT2548_LOCUS24667</name>
</gene>
<dbReference type="Gene3D" id="3.40.220.10">
    <property type="entry name" value="Leucine Aminopeptidase, subunit E, domain 1"/>
    <property type="match status" value="1"/>
</dbReference>
<dbReference type="SMART" id="SM00506">
    <property type="entry name" value="A1pp"/>
    <property type="match status" value="1"/>
</dbReference>
<proteinExistence type="predicted"/>
<evidence type="ECO:0000313" key="2">
    <source>
        <dbReference type="EMBL" id="CAE7450812.1"/>
    </source>
</evidence>
<dbReference type="Pfam" id="PF01661">
    <property type="entry name" value="Macro"/>
    <property type="match status" value="1"/>
</dbReference>
<evidence type="ECO:0000313" key="3">
    <source>
        <dbReference type="Proteomes" id="UP000604046"/>
    </source>
</evidence>
<comment type="caution">
    <text evidence="2">The sequence shown here is derived from an EMBL/GenBank/DDBJ whole genome shotgun (WGS) entry which is preliminary data.</text>
</comment>
<dbReference type="InterPro" id="IPR002589">
    <property type="entry name" value="Macro_dom"/>
</dbReference>
<keyword evidence="3" id="KW-1185">Reference proteome</keyword>